<dbReference type="Pfam" id="PF20415">
    <property type="entry name" value="DUF6699"/>
    <property type="match status" value="1"/>
</dbReference>
<feature type="domain" description="DUF6699" evidence="2">
    <location>
        <begin position="391"/>
        <end position="526"/>
    </location>
</feature>
<keyword evidence="4" id="KW-1185">Reference proteome</keyword>
<dbReference type="GO" id="GO:0030048">
    <property type="term" value="P:actin filament-based movement"/>
    <property type="evidence" value="ECO:0007669"/>
    <property type="project" value="TreeGrafter"/>
</dbReference>
<dbReference type="InterPro" id="IPR046522">
    <property type="entry name" value="DUF6699"/>
</dbReference>
<protein>
    <recommendedName>
        <fullName evidence="2">DUF6699 domain-containing protein</fullName>
    </recommendedName>
</protein>
<evidence type="ECO:0000256" key="1">
    <source>
        <dbReference type="SAM" id="MobiDB-lite"/>
    </source>
</evidence>
<dbReference type="EMBL" id="KZ293462">
    <property type="protein sequence ID" value="PBK62968.1"/>
    <property type="molecule type" value="Genomic_DNA"/>
</dbReference>
<proteinExistence type="predicted"/>
<name>A0A2H3BA80_9AGAR</name>
<dbReference type="GO" id="GO:0005884">
    <property type="term" value="C:actin filament"/>
    <property type="evidence" value="ECO:0007669"/>
    <property type="project" value="TreeGrafter"/>
</dbReference>
<accession>A0A2H3BA80</accession>
<dbReference type="STRING" id="1076256.A0A2H3BA80"/>
<evidence type="ECO:0000259" key="2">
    <source>
        <dbReference type="Pfam" id="PF20415"/>
    </source>
</evidence>
<dbReference type="PANTHER" id="PTHR48226">
    <property type="entry name" value="OS06G0326200 PROTEIN"/>
    <property type="match status" value="1"/>
</dbReference>
<feature type="region of interest" description="Disordered" evidence="1">
    <location>
        <begin position="74"/>
        <end position="185"/>
    </location>
</feature>
<feature type="compositionally biased region" description="Polar residues" evidence="1">
    <location>
        <begin position="117"/>
        <end position="126"/>
    </location>
</feature>
<dbReference type="PANTHER" id="PTHR48226:SF1">
    <property type="entry name" value="WAS_WASL-INTERACTING PROTEIN FAMILY MEMBER 1"/>
    <property type="match status" value="1"/>
</dbReference>
<feature type="compositionally biased region" description="Basic and acidic residues" evidence="1">
    <location>
        <begin position="557"/>
        <end position="608"/>
    </location>
</feature>
<dbReference type="AlphaFoldDB" id="A0A2H3BA80"/>
<gene>
    <name evidence="3" type="ORF">ARMSODRAFT_559406</name>
</gene>
<evidence type="ECO:0000313" key="3">
    <source>
        <dbReference type="EMBL" id="PBK62968.1"/>
    </source>
</evidence>
<dbReference type="Proteomes" id="UP000218334">
    <property type="component" value="Unassembled WGS sequence"/>
</dbReference>
<feature type="compositionally biased region" description="Polar residues" evidence="1">
    <location>
        <begin position="79"/>
        <end position="89"/>
    </location>
</feature>
<sequence>MSAGGTPFIPPLVTPQSSPNTAAQPSLQPPPQMQGTPYTPWQGQLPTGGYPVFPNSPYAQAPAFIPQFTPGQGMAAQLATPQPNVQPNGFSHDWSGYPNLTPSPQENSSWGSSGSGQNAPLPQTGGTPYPPRPPQLGNAGGGDWGGGWGAPPPAVVPGGWGSPGAFPGAASWDQPRMGQTYTPGGIGLGVQLPGMHGMFTPGGSRMPGQLPPMNSPMGGMGGMGGGGLPPMMTPNGAGMGGPLPGMGGIGQLTPAFAGLNLGGMSGMGGGMGGMGGGGMGGMGGGGMGGMGGGGMGGMGGGGMGGMGPDNGMQAQQMRQMQLMQMGQMQPQAPQVPLGRAGEHVGDRINPWTAGDHYGPVLQPFLIHKLGAKPVLNPLLQPPPDDLGREYLKWNMLHSPNTCQSSKDAGNVSWSSGRGEPATFPRVTSIVLYIERQLPSIQINAANKDVGVTCGDVIDGIAHFMRRIVTKDEVDSFSPPDKKTCVTAYRRHRSTAPGMPGGALPREMIRMDLLGPYSVFGGIQKSDSLIQRRCNSDFPCAFELVCIQMPMTQGEVKDLEARQRAADDERRRAREEVQRREEELQRREAELQRREAASRQRELTVEDAHSSLGRPSRSASRSGSTAASSRASSATRTAATSASRSSSRRTPAVTIQTISDDDDQ</sequence>
<feature type="compositionally biased region" description="Polar residues" evidence="1">
    <location>
        <begin position="33"/>
        <end position="45"/>
    </location>
</feature>
<feature type="compositionally biased region" description="Low complexity" evidence="1">
    <location>
        <begin position="609"/>
        <end position="651"/>
    </location>
</feature>
<reference evidence="4" key="1">
    <citation type="journal article" date="2017" name="Nat. Ecol. Evol.">
        <title>Genome expansion and lineage-specific genetic innovations in the forest pathogenic fungi Armillaria.</title>
        <authorList>
            <person name="Sipos G."/>
            <person name="Prasanna A.N."/>
            <person name="Walter M.C."/>
            <person name="O'Connor E."/>
            <person name="Balint B."/>
            <person name="Krizsan K."/>
            <person name="Kiss B."/>
            <person name="Hess J."/>
            <person name="Varga T."/>
            <person name="Slot J."/>
            <person name="Riley R."/>
            <person name="Boka B."/>
            <person name="Rigling D."/>
            <person name="Barry K."/>
            <person name="Lee J."/>
            <person name="Mihaltcheva S."/>
            <person name="LaButti K."/>
            <person name="Lipzen A."/>
            <person name="Waldron R."/>
            <person name="Moloney N.M."/>
            <person name="Sperisen C."/>
            <person name="Kredics L."/>
            <person name="Vagvoelgyi C."/>
            <person name="Patrignani A."/>
            <person name="Fitzpatrick D."/>
            <person name="Nagy I."/>
            <person name="Doyle S."/>
            <person name="Anderson J.B."/>
            <person name="Grigoriev I.V."/>
            <person name="Gueldener U."/>
            <person name="Muensterkoetter M."/>
            <person name="Nagy L.G."/>
        </authorList>
    </citation>
    <scope>NUCLEOTIDE SEQUENCE [LARGE SCALE GENOMIC DNA]</scope>
    <source>
        <strain evidence="4">28-4</strain>
    </source>
</reference>
<evidence type="ECO:0000313" key="4">
    <source>
        <dbReference type="Proteomes" id="UP000218334"/>
    </source>
</evidence>
<dbReference type="InterPro" id="IPR053099">
    <property type="entry name" value="WAS/WASL-interacting_domain"/>
</dbReference>
<feature type="compositionally biased region" description="Polar residues" evidence="1">
    <location>
        <begin position="98"/>
        <end position="107"/>
    </location>
</feature>
<feature type="compositionally biased region" description="Gly residues" evidence="1">
    <location>
        <begin position="138"/>
        <end position="149"/>
    </location>
</feature>
<organism evidence="3 4">
    <name type="scientific">Armillaria solidipes</name>
    <dbReference type="NCBI Taxonomy" id="1076256"/>
    <lineage>
        <taxon>Eukaryota</taxon>
        <taxon>Fungi</taxon>
        <taxon>Dikarya</taxon>
        <taxon>Basidiomycota</taxon>
        <taxon>Agaricomycotina</taxon>
        <taxon>Agaricomycetes</taxon>
        <taxon>Agaricomycetidae</taxon>
        <taxon>Agaricales</taxon>
        <taxon>Marasmiineae</taxon>
        <taxon>Physalacriaceae</taxon>
        <taxon>Armillaria</taxon>
    </lineage>
</organism>
<feature type="region of interest" description="Disordered" evidence="1">
    <location>
        <begin position="1"/>
        <end position="54"/>
    </location>
</feature>
<feature type="region of interest" description="Disordered" evidence="1">
    <location>
        <begin position="557"/>
        <end position="663"/>
    </location>
</feature>
<feature type="compositionally biased region" description="Polar residues" evidence="1">
    <location>
        <begin position="14"/>
        <end position="26"/>
    </location>
</feature>